<accession>A0A8R7JWB4</accession>
<dbReference type="AlphaFoldDB" id="A0A8R7JWB4"/>
<sequence length="71" mass="8093">KCRAPSQCLFFAWLALKNRCWTSDRLARRGLPHQSACPFCDQEPETLNHVLLTCVFTRTVWAMVGEALGKI</sequence>
<organism evidence="2 3">
    <name type="scientific">Triticum urartu</name>
    <name type="common">Red wild einkorn</name>
    <name type="synonym">Crithodium urartu</name>
    <dbReference type="NCBI Taxonomy" id="4572"/>
    <lineage>
        <taxon>Eukaryota</taxon>
        <taxon>Viridiplantae</taxon>
        <taxon>Streptophyta</taxon>
        <taxon>Embryophyta</taxon>
        <taxon>Tracheophyta</taxon>
        <taxon>Spermatophyta</taxon>
        <taxon>Magnoliopsida</taxon>
        <taxon>Liliopsida</taxon>
        <taxon>Poales</taxon>
        <taxon>Poaceae</taxon>
        <taxon>BOP clade</taxon>
        <taxon>Pooideae</taxon>
        <taxon>Triticodae</taxon>
        <taxon>Triticeae</taxon>
        <taxon>Triticinae</taxon>
        <taxon>Triticum</taxon>
    </lineage>
</organism>
<keyword evidence="3" id="KW-1185">Reference proteome</keyword>
<dbReference type="InterPro" id="IPR026960">
    <property type="entry name" value="RVT-Znf"/>
</dbReference>
<protein>
    <recommendedName>
        <fullName evidence="1">Reverse transcriptase zinc-binding domain-containing protein</fullName>
    </recommendedName>
</protein>
<dbReference type="Gramene" id="TuG1812G0100000642.01.T01">
    <property type="protein sequence ID" value="TuG1812G0100000642.01.T01.cds328125"/>
    <property type="gene ID" value="TuG1812G0100000642.01"/>
</dbReference>
<dbReference type="Pfam" id="PF13966">
    <property type="entry name" value="zf-RVT"/>
    <property type="match status" value="1"/>
</dbReference>
<proteinExistence type="predicted"/>
<evidence type="ECO:0000259" key="1">
    <source>
        <dbReference type="Pfam" id="PF13966"/>
    </source>
</evidence>
<reference evidence="2" key="2">
    <citation type="submission" date="2018-03" db="EMBL/GenBank/DDBJ databases">
        <title>The Triticum urartu genome reveals the dynamic nature of wheat genome evolution.</title>
        <authorList>
            <person name="Ling H."/>
            <person name="Ma B."/>
            <person name="Shi X."/>
            <person name="Liu H."/>
            <person name="Dong L."/>
            <person name="Sun H."/>
            <person name="Cao Y."/>
            <person name="Gao Q."/>
            <person name="Zheng S."/>
            <person name="Li Y."/>
            <person name="Yu Y."/>
            <person name="Du H."/>
            <person name="Qi M."/>
            <person name="Li Y."/>
            <person name="Yu H."/>
            <person name="Cui Y."/>
            <person name="Wang N."/>
            <person name="Chen C."/>
            <person name="Wu H."/>
            <person name="Zhao Y."/>
            <person name="Zhang J."/>
            <person name="Li Y."/>
            <person name="Zhou W."/>
            <person name="Zhang B."/>
            <person name="Hu W."/>
            <person name="Eijk M."/>
            <person name="Tang J."/>
            <person name="Witsenboer H."/>
            <person name="Zhao S."/>
            <person name="Li Z."/>
            <person name="Zhang A."/>
            <person name="Wang D."/>
            <person name="Liang C."/>
        </authorList>
    </citation>
    <scope>NUCLEOTIDE SEQUENCE [LARGE SCALE GENOMIC DNA]</scope>
    <source>
        <strain evidence="2">cv. G1812</strain>
    </source>
</reference>
<feature type="domain" description="Reverse transcriptase zinc-binding" evidence="1">
    <location>
        <begin position="2"/>
        <end position="61"/>
    </location>
</feature>
<evidence type="ECO:0000313" key="3">
    <source>
        <dbReference type="Proteomes" id="UP000015106"/>
    </source>
</evidence>
<reference evidence="3" key="1">
    <citation type="journal article" date="2013" name="Nature">
        <title>Draft genome of the wheat A-genome progenitor Triticum urartu.</title>
        <authorList>
            <person name="Ling H.Q."/>
            <person name="Zhao S."/>
            <person name="Liu D."/>
            <person name="Wang J."/>
            <person name="Sun H."/>
            <person name="Zhang C."/>
            <person name="Fan H."/>
            <person name="Li D."/>
            <person name="Dong L."/>
            <person name="Tao Y."/>
            <person name="Gao C."/>
            <person name="Wu H."/>
            <person name="Li Y."/>
            <person name="Cui Y."/>
            <person name="Guo X."/>
            <person name="Zheng S."/>
            <person name="Wang B."/>
            <person name="Yu K."/>
            <person name="Liang Q."/>
            <person name="Yang W."/>
            <person name="Lou X."/>
            <person name="Chen J."/>
            <person name="Feng M."/>
            <person name="Jian J."/>
            <person name="Zhang X."/>
            <person name="Luo G."/>
            <person name="Jiang Y."/>
            <person name="Liu J."/>
            <person name="Wang Z."/>
            <person name="Sha Y."/>
            <person name="Zhang B."/>
            <person name="Wu H."/>
            <person name="Tang D."/>
            <person name="Shen Q."/>
            <person name="Xue P."/>
            <person name="Zou S."/>
            <person name="Wang X."/>
            <person name="Liu X."/>
            <person name="Wang F."/>
            <person name="Yang Y."/>
            <person name="An X."/>
            <person name="Dong Z."/>
            <person name="Zhang K."/>
            <person name="Zhang X."/>
            <person name="Luo M.C."/>
            <person name="Dvorak J."/>
            <person name="Tong Y."/>
            <person name="Wang J."/>
            <person name="Yang H."/>
            <person name="Li Z."/>
            <person name="Wang D."/>
            <person name="Zhang A."/>
            <person name="Wang J."/>
        </authorList>
    </citation>
    <scope>NUCLEOTIDE SEQUENCE</scope>
    <source>
        <strain evidence="3">cv. G1812</strain>
    </source>
</reference>
<dbReference type="Proteomes" id="UP000015106">
    <property type="component" value="Chromosome 1"/>
</dbReference>
<evidence type="ECO:0000313" key="2">
    <source>
        <dbReference type="EnsemblPlants" id="TuG1812G0100000642.01.T01.cds328125"/>
    </source>
</evidence>
<name>A0A8R7JWB4_TRIUA</name>
<dbReference type="EnsemblPlants" id="TuG1812G0100000642.01.T01">
    <property type="protein sequence ID" value="TuG1812G0100000642.01.T01.cds328125"/>
    <property type="gene ID" value="TuG1812G0100000642.01"/>
</dbReference>
<reference evidence="2" key="3">
    <citation type="submission" date="2022-06" db="UniProtKB">
        <authorList>
            <consortium name="EnsemblPlants"/>
        </authorList>
    </citation>
    <scope>IDENTIFICATION</scope>
</reference>